<name>A0ABN7WVQ0_GIGMA</name>
<feature type="non-terminal residue" evidence="1">
    <location>
        <position position="246"/>
    </location>
</feature>
<accession>A0ABN7WVQ0</accession>
<feature type="non-terminal residue" evidence="1">
    <location>
        <position position="1"/>
    </location>
</feature>
<comment type="caution">
    <text evidence="1">The sequence shown here is derived from an EMBL/GenBank/DDBJ whole genome shotgun (WGS) entry which is preliminary data.</text>
</comment>
<protein>
    <submittedName>
        <fullName evidence="1">7057_t:CDS:1</fullName>
    </submittedName>
</protein>
<gene>
    <name evidence="1" type="ORF">GMARGA_LOCUS34835</name>
</gene>
<organism evidence="1 2">
    <name type="scientific">Gigaspora margarita</name>
    <dbReference type="NCBI Taxonomy" id="4874"/>
    <lineage>
        <taxon>Eukaryota</taxon>
        <taxon>Fungi</taxon>
        <taxon>Fungi incertae sedis</taxon>
        <taxon>Mucoromycota</taxon>
        <taxon>Glomeromycotina</taxon>
        <taxon>Glomeromycetes</taxon>
        <taxon>Diversisporales</taxon>
        <taxon>Gigasporaceae</taxon>
        <taxon>Gigaspora</taxon>
    </lineage>
</organism>
<sequence length="246" mass="28819">VERTGYPLAYLLLENNGNCKNGIRTSIIQAFFAQMCDMGIAPNFLLTDKNFSQITNGQFLTAMEIYEFAIQEAYEFCKKNSLVALWCYLWSEWYNNKRWSLWAQLACTNKIPILKTTMFVEGHWKFPICKHLIQQKEVVLPDFFEKVQRNHQLPFLYENGQDLIQNDISNLNTYSNDLTNANQPDSELEHDCNAIYNQLIISTKKAFELLEQQKIAGNFRWGQSVAKNFNPIIKMVNDIESYKKRR</sequence>
<dbReference type="Proteomes" id="UP000789901">
    <property type="component" value="Unassembled WGS sequence"/>
</dbReference>
<dbReference type="EMBL" id="CAJVQB010062485">
    <property type="protein sequence ID" value="CAG8840275.1"/>
    <property type="molecule type" value="Genomic_DNA"/>
</dbReference>
<proteinExistence type="predicted"/>
<evidence type="ECO:0000313" key="2">
    <source>
        <dbReference type="Proteomes" id="UP000789901"/>
    </source>
</evidence>
<reference evidence="1 2" key="1">
    <citation type="submission" date="2021-06" db="EMBL/GenBank/DDBJ databases">
        <authorList>
            <person name="Kallberg Y."/>
            <person name="Tangrot J."/>
            <person name="Rosling A."/>
        </authorList>
    </citation>
    <scope>NUCLEOTIDE SEQUENCE [LARGE SCALE GENOMIC DNA]</scope>
    <source>
        <strain evidence="1 2">120-4 pot B 10/14</strain>
    </source>
</reference>
<evidence type="ECO:0000313" key="1">
    <source>
        <dbReference type="EMBL" id="CAG8840275.1"/>
    </source>
</evidence>
<keyword evidence="2" id="KW-1185">Reference proteome</keyword>